<evidence type="ECO:0000256" key="4">
    <source>
        <dbReference type="ARBA" id="ARBA00032407"/>
    </source>
</evidence>
<dbReference type="Pfam" id="PF13291">
    <property type="entry name" value="ACT_4"/>
    <property type="match status" value="1"/>
</dbReference>
<evidence type="ECO:0000256" key="5">
    <source>
        <dbReference type="ARBA" id="ARBA00033308"/>
    </source>
</evidence>
<dbReference type="CDD" id="cd01668">
    <property type="entry name" value="TGS_RSH"/>
    <property type="match status" value="1"/>
</dbReference>
<sequence>MVQVRTEHPVREDGSIDLPKWVGEILTIDPTLDAEGLLKATEFAQAAEHKANVAQRVWAEGASSLRTGLEIAQILVDLKLDQDTLVAAILYRTVREEKAQLVEVERLFGPTVSKLVDGVLRMAAISASLNPNTNVVLNAQGQVENLRRMLVAMVDDVRVALIKLAERTCAIREVKNAPEQKRLRVAREVFDIYAPLAHRLGIGHIKWELEDLSFRYLEPEQYMEIAGLLHERRIDRERFIRNVEQQLRDELSRANVDADVSGRVKHIYSIWRKMKKKGLQFSEIYDVRAVRILVPQVRDCYTALGIVHTRWRHIAQEFDDYIANPKENGYRSLHTAVIGPEGKVLEVQIRTHEMHEEAELGVCAHWRYKGTDINSQSDQYEEKISWLRQVLEWHEELGDIGGLADQLRIDIVPDRVYVFTPDGHAIDLQQGATPLDFAYRVHTEIGHKCRGAKVNGRIVPLNYSLKTGEQVEVITSKNGTPSRDWLNPHLGYLTTARARAKVAQWFKLQARDKNVAAGKQMFERELARLAIGPINYERLAERLNVKTSEDLFAGLGAGDVRLAHALGAAQYLIEPHERREQQLDLIPRKPSEHAPGRDEVRIHGVGNLLTQMAGCCQPVPGEPIVGYITVGRGVTIHRQDCSTALQLSRREPERMIQVGWGTEPVKTYPVDVLIRAYDRSGLLSDVSQVLLNEKMNIVALQTSVSKEDNTATMNITVEVPGLDELGRLLGRISQLPNIIEVRRQRH</sequence>
<dbReference type="PANTHER" id="PTHR21262:SF31">
    <property type="entry name" value="GTP PYROPHOSPHOKINASE"/>
    <property type="match status" value="1"/>
</dbReference>
<dbReference type="NCBIfam" id="NF008124">
    <property type="entry name" value="PRK10872.1"/>
    <property type="match status" value="1"/>
</dbReference>
<proteinExistence type="inferred from homology"/>
<dbReference type="InterPro" id="IPR033655">
    <property type="entry name" value="TGS_RelA/SpoT"/>
</dbReference>
<evidence type="ECO:0000259" key="8">
    <source>
        <dbReference type="PROSITE" id="PS51880"/>
    </source>
</evidence>
<dbReference type="Pfam" id="PF02824">
    <property type="entry name" value="TGS"/>
    <property type="match status" value="1"/>
</dbReference>
<keyword evidence="10" id="KW-1185">Reference proteome</keyword>
<dbReference type="SUPFAM" id="SSF109604">
    <property type="entry name" value="HD-domain/PDEase-like"/>
    <property type="match status" value="1"/>
</dbReference>
<dbReference type="InterPro" id="IPR043519">
    <property type="entry name" value="NT_sf"/>
</dbReference>
<dbReference type="GO" id="GO:0008728">
    <property type="term" value="F:GTP diphosphokinase activity"/>
    <property type="evidence" value="ECO:0007669"/>
    <property type="project" value="UniProtKB-EC"/>
</dbReference>
<dbReference type="NCBIfam" id="TIGR00691">
    <property type="entry name" value="spoT_relA"/>
    <property type="match status" value="1"/>
</dbReference>
<dbReference type="CDD" id="cd04876">
    <property type="entry name" value="ACT_RelA-SpoT"/>
    <property type="match status" value="1"/>
</dbReference>
<comment type="similarity">
    <text evidence="6">Belongs to the relA/spoT family.</text>
</comment>
<dbReference type="InterPro" id="IPR012675">
    <property type="entry name" value="Beta-grasp_dom_sf"/>
</dbReference>
<comment type="caution">
    <text evidence="9">The sequence shown here is derived from an EMBL/GenBank/DDBJ whole genome shotgun (WGS) entry which is preliminary data.</text>
</comment>
<evidence type="ECO:0000259" key="7">
    <source>
        <dbReference type="PROSITE" id="PS51671"/>
    </source>
</evidence>
<dbReference type="SUPFAM" id="SSF81301">
    <property type="entry name" value="Nucleotidyltransferase"/>
    <property type="match status" value="1"/>
</dbReference>
<organism evidence="9 10">
    <name type="scientific">Denitrificimonas halotolerans</name>
    <dbReference type="NCBI Taxonomy" id="3098930"/>
    <lineage>
        <taxon>Bacteria</taxon>
        <taxon>Pseudomonadati</taxon>
        <taxon>Pseudomonadota</taxon>
        <taxon>Gammaproteobacteria</taxon>
        <taxon>Pseudomonadales</taxon>
        <taxon>Pseudomonadaceae</taxon>
        <taxon>Denitrificimonas</taxon>
    </lineage>
</organism>
<dbReference type="EMBL" id="JAXIVU010000003">
    <property type="protein sequence ID" value="MDY7218602.1"/>
    <property type="molecule type" value="Genomic_DNA"/>
</dbReference>
<evidence type="ECO:0000256" key="6">
    <source>
        <dbReference type="RuleBase" id="RU003847"/>
    </source>
</evidence>
<dbReference type="InterPro" id="IPR045865">
    <property type="entry name" value="ACT-like_dom_sf"/>
</dbReference>
<protein>
    <recommendedName>
        <fullName evidence="1">GTP pyrophosphokinase</fullName>
    </recommendedName>
    <alternativeName>
        <fullName evidence="4">(p)ppGpp synthase</fullName>
    </alternativeName>
    <alternativeName>
        <fullName evidence="3">ATP:GTP 3'-pyrophosphotransferase</fullName>
    </alternativeName>
    <alternativeName>
        <fullName evidence="5">ppGpp synthase I</fullName>
    </alternativeName>
</protein>
<dbReference type="InterPro" id="IPR007685">
    <property type="entry name" value="RelA_SpoT"/>
</dbReference>
<dbReference type="InterPro" id="IPR004811">
    <property type="entry name" value="RelA/Spo_fam"/>
</dbReference>
<evidence type="ECO:0000313" key="9">
    <source>
        <dbReference type="EMBL" id="MDY7218602.1"/>
    </source>
</evidence>
<dbReference type="Pfam" id="PF19296">
    <property type="entry name" value="RelA_AH_RIS"/>
    <property type="match status" value="1"/>
</dbReference>
<dbReference type="SUPFAM" id="SSF55021">
    <property type="entry name" value="ACT-like"/>
    <property type="match status" value="1"/>
</dbReference>
<feature type="domain" description="ACT" evidence="7">
    <location>
        <begin position="671"/>
        <end position="746"/>
    </location>
</feature>
<accession>A0ABU5GNN0</accession>
<dbReference type="Gene3D" id="3.10.20.30">
    <property type="match status" value="1"/>
</dbReference>
<feature type="domain" description="TGS" evidence="8">
    <location>
        <begin position="414"/>
        <end position="475"/>
    </location>
</feature>
<gene>
    <name evidence="9" type="primary">relA</name>
    <name evidence="9" type="ORF">TOI97_03280</name>
</gene>
<dbReference type="Proteomes" id="UP001294570">
    <property type="component" value="Unassembled WGS sequence"/>
</dbReference>
<name>A0ABU5GNN0_9GAMM</name>
<reference evidence="9 10" key="1">
    <citation type="submission" date="2023-12" db="EMBL/GenBank/DDBJ databases">
        <title>Denitrificimonas halotolerans sp. nov.,a novel species isolated from landfill leachate.</title>
        <authorList>
            <person name="Wang S."/>
        </authorList>
    </citation>
    <scope>NUCLEOTIDE SEQUENCE [LARGE SCALE GENOMIC DNA]</scope>
    <source>
        <strain evidence="9 10">JX-1</strain>
    </source>
</reference>
<dbReference type="InterPro" id="IPR012676">
    <property type="entry name" value="TGS-like"/>
</dbReference>
<evidence type="ECO:0000256" key="3">
    <source>
        <dbReference type="ARBA" id="ARBA00029754"/>
    </source>
</evidence>
<dbReference type="PROSITE" id="PS51880">
    <property type="entry name" value="TGS"/>
    <property type="match status" value="1"/>
</dbReference>
<keyword evidence="9" id="KW-0808">Transferase</keyword>
<comment type="pathway">
    <text evidence="2">Purine metabolism.</text>
</comment>
<dbReference type="InterPro" id="IPR002912">
    <property type="entry name" value="ACT_dom"/>
</dbReference>
<evidence type="ECO:0000256" key="2">
    <source>
        <dbReference type="ARBA" id="ARBA00025704"/>
    </source>
</evidence>
<comment type="function">
    <text evidence="6">In eubacteria ppGpp (guanosine 3'-diphosphate 5'-diphosphate) is a mediator of the stringent response that coordinates a variety of cellular activities in response to changes in nutritional abundance.</text>
</comment>
<dbReference type="Pfam" id="PF13328">
    <property type="entry name" value="HD_4"/>
    <property type="match status" value="1"/>
</dbReference>
<dbReference type="PANTHER" id="PTHR21262">
    <property type="entry name" value="GUANOSINE-3',5'-BIS DIPHOSPHATE 3'-PYROPHOSPHOHYDROLASE"/>
    <property type="match status" value="1"/>
</dbReference>
<dbReference type="Pfam" id="PF04607">
    <property type="entry name" value="RelA_SpoT"/>
    <property type="match status" value="1"/>
</dbReference>
<dbReference type="Gene3D" id="3.30.460.10">
    <property type="entry name" value="Beta Polymerase, domain 2"/>
    <property type="match status" value="1"/>
</dbReference>
<dbReference type="InterPro" id="IPR045600">
    <property type="entry name" value="RelA/SpoT_AH_RIS"/>
</dbReference>
<dbReference type="SMART" id="SM00954">
    <property type="entry name" value="RelA_SpoT"/>
    <property type="match status" value="1"/>
</dbReference>
<dbReference type="RefSeq" id="WP_321552701.1">
    <property type="nucleotide sequence ID" value="NZ_JAXIVU010000003.1"/>
</dbReference>
<dbReference type="SUPFAM" id="SSF81271">
    <property type="entry name" value="TGS-like"/>
    <property type="match status" value="1"/>
</dbReference>
<dbReference type="Gene3D" id="3.30.70.260">
    <property type="match status" value="1"/>
</dbReference>
<evidence type="ECO:0000256" key="1">
    <source>
        <dbReference type="ARBA" id="ARBA00019852"/>
    </source>
</evidence>
<dbReference type="PROSITE" id="PS51671">
    <property type="entry name" value="ACT"/>
    <property type="match status" value="1"/>
</dbReference>
<dbReference type="CDD" id="cd05399">
    <property type="entry name" value="NT_Rel-Spo_like"/>
    <property type="match status" value="1"/>
</dbReference>
<evidence type="ECO:0000313" key="10">
    <source>
        <dbReference type="Proteomes" id="UP001294570"/>
    </source>
</evidence>
<dbReference type="InterPro" id="IPR004095">
    <property type="entry name" value="TGS"/>
</dbReference>
<dbReference type="Gene3D" id="1.10.3210.10">
    <property type="entry name" value="Hypothetical protein af1432"/>
    <property type="match status" value="1"/>
</dbReference>